<dbReference type="SUPFAM" id="SSF48498">
    <property type="entry name" value="Tetracyclin repressor-like, C-terminal domain"/>
    <property type="match status" value="1"/>
</dbReference>
<dbReference type="Proteomes" id="UP000823902">
    <property type="component" value="Unassembled WGS sequence"/>
</dbReference>
<evidence type="ECO:0000259" key="3">
    <source>
        <dbReference type="PROSITE" id="PS50977"/>
    </source>
</evidence>
<evidence type="ECO:0000256" key="1">
    <source>
        <dbReference type="ARBA" id="ARBA00023125"/>
    </source>
</evidence>
<protein>
    <submittedName>
        <fullName evidence="4">TetR/AcrR family transcriptional regulator</fullName>
    </submittedName>
</protein>
<dbReference type="PANTHER" id="PTHR30055">
    <property type="entry name" value="HTH-TYPE TRANSCRIPTIONAL REGULATOR RUTR"/>
    <property type="match status" value="1"/>
</dbReference>
<dbReference type="GO" id="GO:0003677">
    <property type="term" value="F:DNA binding"/>
    <property type="evidence" value="ECO:0007669"/>
    <property type="project" value="UniProtKB-UniRule"/>
</dbReference>
<evidence type="ECO:0000313" key="5">
    <source>
        <dbReference type="Proteomes" id="UP000823902"/>
    </source>
</evidence>
<feature type="domain" description="HTH tetR-type" evidence="3">
    <location>
        <begin position="12"/>
        <end position="72"/>
    </location>
</feature>
<dbReference type="AlphaFoldDB" id="A0A9D2Q6N1"/>
<sequence>MRESAARMRRTQYRAQKILEAAMALFCEKGIEETSIEEIAEKAGVGSATIYRYYETKARLAIQSGAAYWRKIAGKYLDVTEIKGYSDMTGREQLECIMDALVVIFEQERGFLKYLQEFEVFVRRYKIDMERLAEYEESIMSLKPRVTDALEKGQQDGTLSFEWSPNEVCYSLAHTAFGVMKRFAWNGSMLELDSQVELVLQVKIAVKLLIRGLAGEERDNVQNI</sequence>
<dbReference type="InterPro" id="IPR050109">
    <property type="entry name" value="HTH-type_TetR-like_transc_reg"/>
</dbReference>
<dbReference type="InterPro" id="IPR001647">
    <property type="entry name" value="HTH_TetR"/>
</dbReference>
<keyword evidence="1 2" id="KW-0238">DNA-binding</keyword>
<comment type="caution">
    <text evidence="4">The sequence shown here is derived from an EMBL/GenBank/DDBJ whole genome shotgun (WGS) entry which is preliminary data.</text>
</comment>
<name>A0A9D2Q6N1_9FIRM</name>
<feature type="DNA-binding region" description="H-T-H motif" evidence="2">
    <location>
        <begin position="35"/>
        <end position="54"/>
    </location>
</feature>
<organism evidence="4 5">
    <name type="scientific">Candidatus Mediterraneibacter faecavium</name>
    <dbReference type="NCBI Taxonomy" id="2838668"/>
    <lineage>
        <taxon>Bacteria</taxon>
        <taxon>Bacillati</taxon>
        <taxon>Bacillota</taxon>
        <taxon>Clostridia</taxon>
        <taxon>Lachnospirales</taxon>
        <taxon>Lachnospiraceae</taxon>
        <taxon>Mediterraneibacter</taxon>
    </lineage>
</organism>
<dbReference type="SUPFAM" id="SSF46689">
    <property type="entry name" value="Homeodomain-like"/>
    <property type="match status" value="1"/>
</dbReference>
<proteinExistence type="predicted"/>
<accession>A0A9D2Q6N1</accession>
<dbReference type="PRINTS" id="PR00455">
    <property type="entry name" value="HTHTETR"/>
</dbReference>
<evidence type="ECO:0000256" key="2">
    <source>
        <dbReference type="PROSITE-ProRule" id="PRU00335"/>
    </source>
</evidence>
<gene>
    <name evidence="4" type="ORF">H9697_02850</name>
</gene>
<evidence type="ECO:0000313" key="4">
    <source>
        <dbReference type="EMBL" id="HJC73878.1"/>
    </source>
</evidence>
<dbReference type="Gene3D" id="1.10.357.10">
    <property type="entry name" value="Tetracycline Repressor, domain 2"/>
    <property type="match status" value="1"/>
</dbReference>
<dbReference type="InterPro" id="IPR036271">
    <property type="entry name" value="Tet_transcr_reg_TetR-rel_C_sf"/>
</dbReference>
<dbReference type="InterPro" id="IPR009057">
    <property type="entry name" value="Homeodomain-like_sf"/>
</dbReference>
<dbReference type="EMBL" id="DWVY01000012">
    <property type="protein sequence ID" value="HJC73878.1"/>
    <property type="molecule type" value="Genomic_DNA"/>
</dbReference>
<dbReference type="Pfam" id="PF00440">
    <property type="entry name" value="TetR_N"/>
    <property type="match status" value="1"/>
</dbReference>
<reference evidence="4" key="1">
    <citation type="journal article" date="2021" name="PeerJ">
        <title>Extensive microbial diversity within the chicken gut microbiome revealed by metagenomics and culture.</title>
        <authorList>
            <person name="Gilroy R."/>
            <person name="Ravi A."/>
            <person name="Getino M."/>
            <person name="Pursley I."/>
            <person name="Horton D.L."/>
            <person name="Alikhan N.F."/>
            <person name="Baker D."/>
            <person name="Gharbi K."/>
            <person name="Hall N."/>
            <person name="Watson M."/>
            <person name="Adriaenssens E.M."/>
            <person name="Foster-Nyarko E."/>
            <person name="Jarju S."/>
            <person name="Secka A."/>
            <person name="Antonio M."/>
            <person name="Oren A."/>
            <person name="Chaudhuri R.R."/>
            <person name="La Ragione R."/>
            <person name="Hildebrand F."/>
            <person name="Pallen M.J."/>
        </authorList>
    </citation>
    <scope>NUCLEOTIDE SEQUENCE</scope>
    <source>
        <strain evidence="4">CHK196-7946</strain>
    </source>
</reference>
<dbReference type="PROSITE" id="PS50977">
    <property type="entry name" value="HTH_TETR_2"/>
    <property type="match status" value="1"/>
</dbReference>
<dbReference type="GO" id="GO:0006355">
    <property type="term" value="P:regulation of DNA-templated transcription"/>
    <property type="evidence" value="ECO:0007669"/>
    <property type="project" value="UniProtKB-ARBA"/>
</dbReference>
<reference evidence="4" key="2">
    <citation type="submission" date="2021-04" db="EMBL/GenBank/DDBJ databases">
        <authorList>
            <person name="Gilroy R."/>
        </authorList>
    </citation>
    <scope>NUCLEOTIDE SEQUENCE</scope>
    <source>
        <strain evidence="4">CHK196-7946</strain>
    </source>
</reference>